<protein>
    <submittedName>
        <fullName evidence="6">Phosphohydrolase</fullName>
    </submittedName>
</protein>
<gene>
    <name evidence="6" type="ORF">C7I55_04050</name>
</gene>
<evidence type="ECO:0000313" key="7">
    <source>
        <dbReference type="Proteomes" id="UP000241167"/>
    </source>
</evidence>
<dbReference type="CDD" id="cd07400">
    <property type="entry name" value="MPP_1"/>
    <property type="match status" value="1"/>
</dbReference>
<name>A0A2P7QZY2_9SPHN</name>
<evidence type="ECO:0000256" key="1">
    <source>
        <dbReference type="ARBA" id="ARBA00022723"/>
    </source>
</evidence>
<evidence type="ECO:0000259" key="5">
    <source>
        <dbReference type="Pfam" id="PF00149"/>
    </source>
</evidence>
<proteinExistence type="inferred from homology"/>
<comment type="similarity">
    <text evidence="4">Belongs to the cyclic nucleotide phosphodiesterase class-III family.</text>
</comment>
<dbReference type="RefSeq" id="WP_106511555.1">
    <property type="nucleotide sequence ID" value="NZ_PXYI01000001.1"/>
</dbReference>
<dbReference type="PANTHER" id="PTHR42988:SF2">
    <property type="entry name" value="CYCLIC NUCLEOTIDE PHOSPHODIESTERASE CBUA0032-RELATED"/>
    <property type="match status" value="1"/>
</dbReference>
<sequence>MSTIAHLSDVHFGRHDPEIVAAVETFLFEKRPDLVVISGDFTQRARVEQYKIASDWLERLEGGGLVTLAVPGNHDVPLYDILRRFARPLNRYRRYIDDDLCPFVETGGFAVLGINTARSLTIKDGSVSREQIAMIRERFRDVNDAKTKILVTHHPLFAMPIGDEGALSKVVKRDEDALQAVADAGVDILLAGHFHRTYAQSAREMVKTAGAALVIQAGTATSTRLRGDELQSFNMIEIAPDRVELQVQRWDGSAFVGGRPTLFAHDGENWQFEGRREDEGTPAPVVAARADAVAQSE</sequence>
<dbReference type="PANTHER" id="PTHR42988">
    <property type="entry name" value="PHOSPHOHYDROLASE"/>
    <property type="match status" value="1"/>
</dbReference>
<dbReference type="AlphaFoldDB" id="A0A2P7QZY2"/>
<accession>A0A2P7QZY2</accession>
<dbReference type="Pfam" id="PF00149">
    <property type="entry name" value="Metallophos"/>
    <property type="match status" value="1"/>
</dbReference>
<dbReference type="GO" id="GO:0046872">
    <property type="term" value="F:metal ion binding"/>
    <property type="evidence" value="ECO:0007669"/>
    <property type="project" value="UniProtKB-KW"/>
</dbReference>
<organism evidence="6 7">
    <name type="scientific">Allosphingosinicella deserti</name>
    <dbReference type="NCBI Taxonomy" id="2116704"/>
    <lineage>
        <taxon>Bacteria</taxon>
        <taxon>Pseudomonadati</taxon>
        <taxon>Pseudomonadota</taxon>
        <taxon>Alphaproteobacteria</taxon>
        <taxon>Sphingomonadales</taxon>
        <taxon>Sphingomonadaceae</taxon>
        <taxon>Allosphingosinicella</taxon>
    </lineage>
</organism>
<dbReference type="OrthoDB" id="651281at2"/>
<reference evidence="6 7" key="1">
    <citation type="submission" date="2018-03" db="EMBL/GenBank/DDBJ databases">
        <title>The draft genome of Sphingosinicella sp. GL-C-18.</title>
        <authorList>
            <person name="Liu L."/>
            <person name="Li L."/>
            <person name="Liang L."/>
            <person name="Zhang X."/>
            <person name="Wang T."/>
        </authorList>
    </citation>
    <scope>NUCLEOTIDE SEQUENCE [LARGE SCALE GENOMIC DNA]</scope>
    <source>
        <strain evidence="6 7">GL-C-18</strain>
    </source>
</reference>
<dbReference type="Proteomes" id="UP000241167">
    <property type="component" value="Unassembled WGS sequence"/>
</dbReference>
<comment type="caution">
    <text evidence="6">The sequence shown here is derived from an EMBL/GenBank/DDBJ whole genome shotgun (WGS) entry which is preliminary data.</text>
</comment>
<dbReference type="GO" id="GO:0016787">
    <property type="term" value="F:hydrolase activity"/>
    <property type="evidence" value="ECO:0007669"/>
    <property type="project" value="UniProtKB-KW"/>
</dbReference>
<dbReference type="InterPro" id="IPR004843">
    <property type="entry name" value="Calcineurin-like_PHP"/>
</dbReference>
<evidence type="ECO:0000313" key="6">
    <source>
        <dbReference type="EMBL" id="PSJ43532.1"/>
    </source>
</evidence>
<dbReference type="InterPro" id="IPR029052">
    <property type="entry name" value="Metallo-depent_PP-like"/>
</dbReference>
<dbReference type="InterPro" id="IPR050884">
    <property type="entry name" value="CNP_phosphodiesterase-III"/>
</dbReference>
<keyword evidence="2 6" id="KW-0378">Hydrolase</keyword>
<keyword evidence="1" id="KW-0479">Metal-binding</keyword>
<feature type="domain" description="Calcineurin-like phosphoesterase" evidence="5">
    <location>
        <begin position="3"/>
        <end position="196"/>
    </location>
</feature>
<keyword evidence="7" id="KW-1185">Reference proteome</keyword>
<evidence type="ECO:0000256" key="4">
    <source>
        <dbReference type="ARBA" id="ARBA00025742"/>
    </source>
</evidence>
<evidence type="ECO:0000256" key="3">
    <source>
        <dbReference type="ARBA" id="ARBA00023004"/>
    </source>
</evidence>
<keyword evidence="3" id="KW-0408">Iron</keyword>
<dbReference type="SUPFAM" id="SSF56300">
    <property type="entry name" value="Metallo-dependent phosphatases"/>
    <property type="match status" value="1"/>
</dbReference>
<evidence type="ECO:0000256" key="2">
    <source>
        <dbReference type="ARBA" id="ARBA00022801"/>
    </source>
</evidence>
<dbReference type="Gene3D" id="3.60.21.10">
    <property type="match status" value="1"/>
</dbReference>
<dbReference type="EMBL" id="PXYI01000001">
    <property type="protein sequence ID" value="PSJ43532.1"/>
    <property type="molecule type" value="Genomic_DNA"/>
</dbReference>